<evidence type="ECO:0000313" key="2">
    <source>
        <dbReference type="EMBL" id="KAK1373798.1"/>
    </source>
</evidence>
<evidence type="ECO:0000313" key="3">
    <source>
        <dbReference type="Proteomes" id="UP001237642"/>
    </source>
</evidence>
<dbReference type="EMBL" id="JAUIZM010000007">
    <property type="protein sequence ID" value="KAK1373798.1"/>
    <property type="molecule type" value="Genomic_DNA"/>
</dbReference>
<dbReference type="PANTHER" id="PTHR34680:SF3">
    <property type="entry name" value="EXPRESSED PROTEIN"/>
    <property type="match status" value="1"/>
</dbReference>
<proteinExistence type="predicted"/>
<sequence>MRIRKNLKITHQVSSESSYSATTHLQAYICQLNQSPWDVSPSSPLFHFQLQEHDSFLGNGMCEDTNGPLKRKCVENIGGVVEEDEEEVKLEEDSVNYCSKTDENGNWICGLEAKEGETFCEFHLRSYIALAPQTVGKKIRTKAGKNNGSKKAKKEVDPNPYQSFNYYSGFGPNWGKKRGGARELSKRNEAVATPCSSNGTEDLSIFEDEDEDDDEKCQVNGTKRVRKRIKARSLKSLM</sequence>
<dbReference type="AlphaFoldDB" id="A0AAD8HWX3"/>
<accession>A0AAD8HWX3</accession>
<evidence type="ECO:0000256" key="1">
    <source>
        <dbReference type="SAM" id="MobiDB-lite"/>
    </source>
</evidence>
<keyword evidence="3" id="KW-1185">Reference proteome</keyword>
<dbReference type="Proteomes" id="UP001237642">
    <property type="component" value="Unassembled WGS sequence"/>
</dbReference>
<gene>
    <name evidence="2" type="ORF">POM88_029991</name>
</gene>
<feature type="region of interest" description="Disordered" evidence="1">
    <location>
        <begin position="187"/>
        <end position="218"/>
    </location>
</feature>
<dbReference type="PANTHER" id="PTHR34680">
    <property type="entry name" value="EXPRESSED PROTEIN"/>
    <property type="match status" value="1"/>
</dbReference>
<name>A0AAD8HWX3_9APIA</name>
<organism evidence="2 3">
    <name type="scientific">Heracleum sosnowskyi</name>
    <dbReference type="NCBI Taxonomy" id="360622"/>
    <lineage>
        <taxon>Eukaryota</taxon>
        <taxon>Viridiplantae</taxon>
        <taxon>Streptophyta</taxon>
        <taxon>Embryophyta</taxon>
        <taxon>Tracheophyta</taxon>
        <taxon>Spermatophyta</taxon>
        <taxon>Magnoliopsida</taxon>
        <taxon>eudicotyledons</taxon>
        <taxon>Gunneridae</taxon>
        <taxon>Pentapetalae</taxon>
        <taxon>asterids</taxon>
        <taxon>campanulids</taxon>
        <taxon>Apiales</taxon>
        <taxon>Apiaceae</taxon>
        <taxon>Apioideae</taxon>
        <taxon>apioid superclade</taxon>
        <taxon>Tordylieae</taxon>
        <taxon>Tordyliinae</taxon>
        <taxon>Heracleum</taxon>
    </lineage>
</organism>
<reference evidence="2" key="2">
    <citation type="submission" date="2023-05" db="EMBL/GenBank/DDBJ databases">
        <authorList>
            <person name="Schelkunov M.I."/>
        </authorList>
    </citation>
    <scope>NUCLEOTIDE SEQUENCE</scope>
    <source>
        <strain evidence="2">Hsosn_3</strain>
        <tissue evidence="2">Leaf</tissue>
    </source>
</reference>
<comment type="caution">
    <text evidence="2">The sequence shown here is derived from an EMBL/GenBank/DDBJ whole genome shotgun (WGS) entry which is preliminary data.</text>
</comment>
<reference evidence="2" key="1">
    <citation type="submission" date="2023-02" db="EMBL/GenBank/DDBJ databases">
        <title>Genome of toxic invasive species Heracleum sosnowskyi carries increased number of genes despite the absence of recent whole-genome duplications.</title>
        <authorList>
            <person name="Schelkunov M."/>
            <person name="Shtratnikova V."/>
            <person name="Makarenko M."/>
            <person name="Klepikova A."/>
            <person name="Omelchenko D."/>
            <person name="Novikova G."/>
            <person name="Obukhova E."/>
            <person name="Bogdanov V."/>
            <person name="Penin A."/>
            <person name="Logacheva M."/>
        </authorList>
    </citation>
    <scope>NUCLEOTIDE SEQUENCE</scope>
    <source>
        <strain evidence="2">Hsosn_3</strain>
        <tissue evidence="2">Leaf</tissue>
    </source>
</reference>
<feature type="compositionally biased region" description="Acidic residues" evidence="1">
    <location>
        <begin position="204"/>
        <end position="215"/>
    </location>
</feature>
<protein>
    <submittedName>
        <fullName evidence="2">WRC domain-containing protein</fullName>
    </submittedName>
</protein>